<reference evidence="14 15" key="1">
    <citation type="submission" date="2022-01" db="EMBL/GenBank/DDBJ databases">
        <title>Whole genome-based taxonomy of the Shewanellaceae.</title>
        <authorList>
            <person name="Martin-Rodriguez A.J."/>
        </authorList>
    </citation>
    <scope>NUCLEOTIDE SEQUENCE [LARGE SCALE GENOMIC DNA]</scope>
    <source>
        <strain evidence="14 15">DSM 24955</strain>
    </source>
</reference>
<proteinExistence type="inferred from homology"/>
<dbReference type="InterPro" id="IPR004794">
    <property type="entry name" value="Eubact_RibD"/>
</dbReference>
<dbReference type="RefSeq" id="WP_248954941.1">
    <property type="nucleotide sequence ID" value="NZ_JAKIKU010000002.1"/>
</dbReference>
<comment type="similarity">
    <text evidence="5 12">In the C-terminal section; belongs to the HTP reductase family.</text>
</comment>
<keyword evidence="10 12" id="KW-0560">Oxidoreductase</keyword>
<evidence type="ECO:0000256" key="6">
    <source>
        <dbReference type="ARBA" id="ARBA00022619"/>
    </source>
</evidence>
<dbReference type="PROSITE" id="PS00903">
    <property type="entry name" value="CYT_DCMP_DEAMINASES_1"/>
    <property type="match status" value="1"/>
</dbReference>
<dbReference type="PIRSF" id="PIRSF006769">
    <property type="entry name" value="RibD"/>
    <property type="match status" value="1"/>
</dbReference>
<accession>A0ABT0KM66</accession>
<comment type="catalytic activity">
    <reaction evidence="12">
        <text>2,5-diamino-6-hydroxy-4-(5-phosphoribosylamino)-pyrimidine + H2O + H(+) = 5-amino-6-(5-phospho-D-ribosylamino)uracil + NH4(+)</text>
        <dbReference type="Rhea" id="RHEA:21868"/>
        <dbReference type="ChEBI" id="CHEBI:15377"/>
        <dbReference type="ChEBI" id="CHEBI:15378"/>
        <dbReference type="ChEBI" id="CHEBI:28938"/>
        <dbReference type="ChEBI" id="CHEBI:58453"/>
        <dbReference type="ChEBI" id="CHEBI:58614"/>
        <dbReference type="EC" id="3.5.4.26"/>
    </reaction>
</comment>
<dbReference type="InterPro" id="IPR002734">
    <property type="entry name" value="RibDG_C"/>
</dbReference>
<dbReference type="Gene3D" id="3.40.140.10">
    <property type="entry name" value="Cytidine Deaminase, domain 2"/>
    <property type="match status" value="1"/>
</dbReference>
<dbReference type="PANTHER" id="PTHR38011:SF7">
    <property type="entry name" value="2,5-DIAMINO-6-RIBOSYLAMINO-4(3H)-PYRIMIDINONE 5'-PHOSPHATE REDUCTASE"/>
    <property type="match status" value="1"/>
</dbReference>
<keyword evidence="12 14" id="KW-0378">Hydrolase</keyword>
<dbReference type="PANTHER" id="PTHR38011">
    <property type="entry name" value="DIHYDROFOLATE REDUCTASE FAMILY PROTEIN (AFU_ORTHOLOGUE AFUA_8G06820)"/>
    <property type="match status" value="1"/>
</dbReference>
<evidence type="ECO:0000256" key="10">
    <source>
        <dbReference type="ARBA" id="ARBA00023002"/>
    </source>
</evidence>
<evidence type="ECO:0000256" key="1">
    <source>
        <dbReference type="ARBA" id="ARBA00002151"/>
    </source>
</evidence>
<evidence type="ECO:0000259" key="13">
    <source>
        <dbReference type="PROSITE" id="PS51747"/>
    </source>
</evidence>
<comment type="caution">
    <text evidence="14">The sequence shown here is derived from an EMBL/GenBank/DDBJ whole genome shotgun (WGS) entry which is preliminary data.</text>
</comment>
<comment type="pathway">
    <text evidence="2 12">Cofactor biosynthesis; riboflavin biosynthesis; 5-amino-6-(D-ribitylamino)uracil from GTP: step 2/4.</text>
</comment>
<evidence type="ECO:0000256" key="9">
    <source>
        <dbReference type="ARBA" id="ARBA00022857"/>
    </source>
</evidence>
<dbReference type="CDD" id="cd01284">
    <property type="entry name" value="Riboflavin_deaminase-reductase"/>
    <property type="match status" value="1"/>
</dbReference>
<feature type="domain" description="CMP/dCMP-type deaminase" evidence="13">
    <location>
        <begin position="8"/>
        <end position="135"/>
    </location>
</feature>
<dbReference type="EMBL" id="JAKIKU010000002">
    <property type="protein sequence ID" value="MCL1044636.1"/>
    <property type="molecule type" value="Genomic_DNA"/>
</dbReference>
<comment type="pathway">
    <text evidence="3 12">Cofactor biosynthesis; riboflavin biosynthesis; 5-amino-6-(D-ribitylamino)uracil from GTP: step 3/4.</text>
</comment>
<dbReference type="Proteomes" id="UP001202134">
    <property type="component" value="Unassembled WGS sequence"/>
</dbReference>
<keyword evidence="11" id="KW-0511">Multifunctional enzyme</keyword>
<sequence length="381" mass="41341">MSMSQWSVVDVEMMSLAISLAEKGRYTTRPNPNVGCVIAVNDHIIGQGYHIKAGGPHAEIHALQDVQTKQNQTKLSSATAYVTLEPCSHYGRTPPCALALIEAGVKRVVIAEVDANPQVAGNGIRLLKEAGIQVDIGLLTEQAKLLNLGFTKKMTTGLPRVTIKLAASIDGKTALSNGVSKWITGPDARADVQKLRARHCALVTGVETVLADDPSLNVRYEQLGSLKNSVSAADLQQPLRVILDSRARLTSEFKLFDIPSPILLVSCVDYAAEVREKFNNHVSCITIAANEDGRVDLHALFTYLGKQCNSVLIESGASLAGSVLDAKLADELYLYQAMKILGSHGRNLLQLNDYQSMEQIPELQLVDSRRIGADQRMIFSL</sequence>
<dbReference type="EC" id="1.1.1.193" evidence="12"/>
<keyword evidence="15" id="KW-1185">Reference proteome</keyword>
<dbReference type="PROSITE" id="PS51747">
    <property type="entry name" value="CYT_DCMP_DEAMINASES_2"/>
    <property type="match status" value="1"/>
</dbReference>
<keyword evidence="7 12" id="KW-0479">Metal-binding</keyword>
<dbReference type="NCBIfam" id="TIGR00227">
    <property type="entry name" value="ribD_Cterm"/>
    <property type="match status" value="1"/>
</dbReference>
<comment type="cofactor">
    <cofactor evidence="12">
        <name>Zn(2+)</name>
        <dbReference type="ChEBI" id="CHEBI:29105"/>
    </cofactor>
    <text evidence="12">Binds 1 zinc ion.</text>
</comment>
<dbReference type="InterPro" id="IPR016193">
    <property type="entry name" value="Cytidine_deaminase-like"/>
</dbReference>
<protein>
    <recommendedName>
        <fullName evidence="12">Riboflavin biosynthesis protein RibD</fullName>
    </recommendedName>
    <domain>
        <recommendedName>
            <fullName evidence="12">Diaminohydroxyphosphoribosylaminopyrimidine deaminase</fullName>
            <shortName evidence="12">DRAP deaminase</shortName>
            <ecNumber evidence="12">3.5.4.26</ecNumber>
        </recommendedName>
        <alternativeName>
            <fullName evidence="12">Riboflavin-specific deaminase</fullName>
        </alternativeName>
    </domain>
    <domain>
        <recommendedName>
            <fullName evidence="12">5-amino-6-(5-phosphoribosylamino)uracil reductase</fullName>
            <ecNumber evidence="12">1.1.1.193</ecNumber>
        </recommendedName>
        <alternativeName>
            <fullName evidence="12">HTP reductase</fullName>
        </alternativeName>
    </domain>
</protein>
<keyword evidence="9 12" id="KW-0521">NADP</keyword>
<dbReference type="InterPro" id="IPR011549">
    <property type="entry name" value="RibD_C"/>
</dbReference>
<dbReference type="SUPFAM" id="SSF53927">
    <property type="entry name" value="Cytidine deaminase-like"/>
    <property type="match status" value="1"/>
</dbReference>
<dbReference type="InterPro" id="IPR016192">
    <property type="entry name" value="APOBEC/CMP_deaminase_Zn-bd"/>
</dbReference>
<keyword evidence="8 12" id="KW-0862">Zinc</keyword>
<comment type="similarity">
    <text evidence="4 12">In the N-terminal section; belongs to the cytidine and deoxycytidylate deaminase family.</text>
</comment>
<name>A0ABT0KM66_9GAMM</name>
<comment type="function">
    <text evidence="1 12">Converts 2,5-diamino-6-(ribosylamino)-4(3h)-pyrimidinone 5'-phosphate into 5-amino-6-(ribosylamino)-2,4(1h,3h)-pyrimidinedione 5'-phosphate.</text>
</comment>
<evidence type="ECO:0000256" key="8">
    <source>
        <dbReference type="ARBA" id="ARBA00022833"/>
    </source>
</evidence>
<evidence type="ECO:0000256" key="4">
    <source>
        <dbReference type="ARBA" id="ARBA00005259"/>
    </source>
</evidence>
<evidence type="ECO:0000256" key="11">
    <source>
        <dbReference type="ARBA" id="ARBA00023268"/>
    </source>
</evidence>
<evidence type="ECO:0000256" key="5">
    <source>
        <dbReference type="ARBA" id="ARBA00007417"/>
    </source>
</evidence>
<dbReference type="InterPro" id="IPR050765">
    <property type="entry name" value="Riboflavin_Biosynth_HTPR"/>
</dbReference>
<organism evidence="14 15">
    <name type="scientific">Shewanella electrodiphila</name>
    <dbReference type="NCBI Taxonomy" id="934143"/>
    <lineage>
        <taxon>Bacteria</taxon>
        <taxon>Pseudomonadati</taxon>
        <taxon>Pseudomonadota</taxon>
        <taxon>Gammaproteobacteria</taxon>
        <taxon>Alteromonadales</taxon>
        <taxon>Shewanellaceae</taxon>
        <taxon>Shewanella</taxon>
    </lineage>
</organism>
<dbReference type="InterPro" id="IPR002125">
    <property type="entry name" value="CMP_dCMP_dom"/>
</dbReference>
<dbReference type="GO" id="GO:0008835">
    <property type="term" value="F:diaminohydroxyphosphoribosylaminopyrimidine deaminase activity"/>
    <property type="evidence" value="ECO:0007669"/>
    <property type="project" value="UniProtKB-EC"/>
</dbReference>
<comment type="catalytic activity">
    <reaction evidence="12">
        <text>5-amino-6-(5-phospho-D-ribitylamino)uracil + NADP(+) = 5-amino-6-(5-phospho-D-ribosylamino)uracil + NADPH + H(+)</text>
        <dbReference type="Rhea" id="RHEA:17845"/>
        <dbReference type="ChEBI" id="CHEBI:15378"/>
        <dbReference type="ChEBI" id="CHEBI:57783"/>
        <dbReference type="ChEBI" id="CHEBI:58349"/>
        <dbReference type="ChEBI" id="CHEBI:58421"/>
        <dbReference type="ChEBI" id="CHEBI:58453"/>
        <dbReference type="EC" id="1.1.1.193"/>
    </reaction>
</comment>
<dbReference type="Gene3D" id="3.40.430.10">
    <property type="entry name" value="Dihydrofolate Reductase, subunit A"/>
    <property type="match status" value="1"/>
</dbReference>
<dbReference type="InterPro" id="IPR024072">
    <property type="entry name" value="DHFR-like_dom_sf"/>
</dbReference>
<evidence type="ECO:0000256" key="12">
    <source>
        <dbReference type="PIRNR" id="PIRNR006769"/>
    </source>
</evidence>
<dbReference type="SUPFAM" id="SSF53597">
    <property type="entry name" value="Dihydrofolate reductase-like"/>
    <property type="match status" value="1"/>
</dbReference>
<dbReference type="NCBIfam" id="TIGR00326">
    <property type="entry name" value="eubact_ribD"/>
    <property type="match status" value="1"/>
</dbReference>
<keyword evidence="6 12" id="KW-0686">Riboflavin biosynthesis</keyword>
<dbReference type="Pfam" id="PF01872">
    <property type="entry name" value="RibD_C"/>
    <property type="match status" value="1"/>
</dbReference>
<gene>
    <name evidence="14" type="primary">ribD</name>
    <name evidence="14" type="ORF">L2737_04720</name>
</gene>
<evidence type="ECO:0000256" key="2">
    <source>
        <dbReference type="ARBA" id="ARBA00004882"/>
    </source>
</evidence>
<dbReference type="EC" id="3.5.4.26" evidence="12"/>
<evidence type="ECO:0000313" key="15">
    <source>
        <dbReference type="Proteomes" id="UP001202134"/>
    </source>
</evidence>
<evidence type="ECO:0000256" key="3">
    <source>
        <dbReference type="ARBA" id="ARBA00004910"/>
    </source>
</evidence>
<evidence type="ECO:0000313" key="14">
    <source>
        <dbReference type="EMBL" id="MCL1044636.1"/>
    </source>
</evidence>
<dbReference type="GO" id="GO:0008703">
    <property type="term" value="F:5-amino-6-(5-phosphoribosylamino)uracil reductase activity"/>
    <property type="evidence" value="ECO:0007669"/>
    <property type="project" value="UniProtKB-EC"/>
</dbReference>
<dbReference type="Pfam" id="PF00383">
    <property type="entry name" value="dCMP_cyt_deam_1"/>
    <property type="match status" value="1"/>
</dbReference>
<evidence type="ECO:0000256" key="7">
    <source>
        <dbReference type="ARBA" id="ARBA00022723"/>
    </source>
</evidence>